<evidence type="ECO:0000313" key="2">
    <source>
        <dbReference type="Proteomes" id="UP000294114"/>
    </source>
</evidence>
<organism evidence="1 2">
    <name type="scientific">Micromonospora kangleipakensis</name>
    <dbReference type="NCBI Taxonomy" id="1077942"/>
    <lineage>
        <taxon>Bacteria</taxon>
        <taxon>Bacillati</taxon>
        <taxon>Actinomycetota</taxon>
        <taxon>Actinomycetes</taxon>
        <taxon>Micromonosporales</taxon>
        <taxon>Micromonosporaceae</taxon>
        <taxon>Micromonospora</taxon>
    </lineage>
</organism>
<sequence>MANIDVDQLKRVLSAEKTRAAADAGRLRTVNRELRRVRPGPDFEARHQQALERAFRTEMPDAARYFAEAEETFRRGVRDRRAALDVLATAPPPLTPTSTLLETPFLIWGLGSPGSRLAYDGHIEAGNSWATMAGYTDADGAFLTYDEVDFYFLWQNDGGTDVVVDVRSLLRLTGSLHAWADSGYFWTPFWGITTIGDSTGYVQARLELLQWWEQPPTRPLPQPDQVNDVESLSVSGGWQLLGRPGRHESVPVAGAAHLAYDTFRVPAGAVAVFEVGVQAGWGGYDGGGFADFQSGDFRVVCPHVQLEFLTAPPVVSP</sequence>
<reference evidence="1 2" key="1">
    <citation type="submission" date="2019-02" db="EMBL/GenBank/DDBJ databases">
        <title>Sequencing the genomes of 1000 actinobacteria strains.</title>
        <authorList>
            <person name="Klenk H.-P."/>
        </authorList>
    </citation>
    <scope>NUCLEOTIDE SEQUENCE [LARGE SCALE GENOMIC DNA]</scope>
    <source>
        <strain evidence="1 2">DSM 45612</strain>
    </source>
</reference>
<protein>
    <submittedName>
        <fullName evidence="1">Uncharacterized protein</fullName>
    </submittedName>
</protein>
<dbReference type="RefSeq" id="WP_130330930.1">
    <property type="nucleotide sequence ID" value="NZ_SHLD01000001.1"/>
</dbReference>
<dbReference type="Proteomes" id="UP000294114">
    <property type="component" value="Unassembled WGS sequence"/>
</dbReference>
<name>A0A4Q8B5H9_9ACTN</name>
<proteinExistence type="predicted"/>
<dbReference type="EMBL" id="SHLD01000001">
    <property type="protein sequence ID" value="RZU72842.1"/>
    <property type="molecule type" value="Genomic_DNA"/>
</dbReference>
<accession>A0A4Q8B5H9</accession>
<keyword evidence="2" id="KW-1185">Reference proteome</keyword>
<dbReference type="AlphaFoldDB" id="A0A4Q8B5H9"/>
<evidence type="ECO:0000313" key="1">
    <source>
        <dbReference type="EMBL" id="RZU72842.1"/>
    </source>
</evidence>
<gene>
    <name evidence="1" type="ORF">EV384_1227</name>
</gene>
<dbReference type="OrthoDB" id="3340134at2"/>
<comment type="caution">
    <text evidence="1">The sequence shown here is derived from an EMBL/GenBank/DDBJ whole genome shotgun (WGS) entry which is preliminary data.</text>
</comment>